<dbReference type="EMBL" id="VUOB01000075">
    <property type="protein sequence ID" value="KAA2252473.1"/>
    <property type="molecule type" value="Genomic_DNA"/>
</dbReference>
<dbReference type="OrthoDB" id="5240629at2"/>
<keyword evidence="1" id="KW-0732">Signal</keyword>
<dbReference type="SUPFAM" id="SSF53850">
    <property type="entry name" value="Periplasmic binding protein-like II"/>
    <property type="match status" value="1"/>
</dbReference>
<dbReference type="InterPro" id="IPR039424">
    <property type="entry name" value="SBP_5"/>
</dbReference>
<comment type="caution">
    <text evidence="3">The sequence shown here is derived from an EMBL/GenBank/DDBJ whole genome shotgun (WGS) entry which is preliminary data.</text>
</comment>
<accession>A0A5B2WK77</accession>
<reference evidence="3 4" key="1">
    <citation type="submission" date="2019-09" db="EMBL/GenBank/DDBJ databases">
        <title>Goodfellowia gen. nov., a new genus of the Pseudonocardineae related to Actinoalloteichus, containing Goodfellowia coeruleoviolacea gen. nov., comb. nov. gen. nov., comb. nov.</title>
        <authorList>
            <person name="Labeda D."/>
        </authorList>
    </citation>
    <scope>NUCLEOTIDE SEQUENCE [LARGE SCALE GENOMIC DNA]</scope>
    <source>
        <strain evidence="3 4">AN110305</strain>
    </source>
</reference>
<dbReference type="Gene3D" id="3.10.105.10">
    <property type="entry name" value="Dipeptide-binding Protein, Domain 3"/>
    <property type="match status" value="1"/>
</dbReference>
<dbReference type="PANTHER" id="PTHR30290:SF83">
    <property type="entry name" value="ABC TRANSPORTER SUBSTRATE-BINDING PROTEIN"/>
    <property type="match status" value="1"/>
</dbReference>
<evidence type="ECO:0000259" key="2">
    <source>
        <dbReference type="Pfam" id="PF00496"/>
    </source>
</evidence>
<keyword evidence="4" id="KW-1185">Reference proteome</keyword>
<dbReference type="PROSITE" id="PS51257">
    <property type="entry name" value="PROKAR_LIPOPROTEIN"/>
    <property type="match status" value="1"/>
</dbReference>
<dbReference type="GO" id="GO:1904680">
    <property type="term" value="F:peptide transmembrane transporter activity"/>
    <property type="evidence" value="ECO:0007669"/>
    <property type="project" value="TreeGrafter"/>
</dbReference>
<feature type="signal peptide" evidence="1">
    <location>
        <begin position="1"/>
        <end position="22"/>
    </location>
</feature>
<evidence type="ECO:0000313" key="4">
    <source>
        <dbReference type="Proteomes" id="UP000323454"/>
    </source>
</evidence>
<organism evidence="3 4">
    <name type="scientific">Solihabitans fulvus</name>
    <dbReference type="NCBI Taxonomy" id="1892852"/>
    <lineage>
        <taxon>Bacteria</taxon>
        <taxon>Bacillati</taxon>
        <taxon>Actinomycetota</taxon>
        <taxon>Actinomycetes</taxon>
        <taxon>Pseudonocardiales</taxon>
        <taxon>Pseudonocardiaceae</taxon>
        <taxon>Solihabitans</taxon>
    </lineage>
</organism>
<dbReference type="GO" id="GO:0015833">
    <property type="term" value="P:peptide transport"/>
    <property type="evidence" value="ECO:0007669"/>
    <property type="project" value="TreeGrafter"/>
</dbReference>
<dbReference type="AlphaFoldDB" id="A0A5B2WK77"/>
<dbReference type="Proteomes" id="UP000323454">
    <property type="component" value="Unassembled WGS sequence"/>
</dbReference>
<dbReference type="PANTHER" id="PTHR30290">
    <property type="entry name" value="PERIPLASMIC BINDING COMPONENT OF ABC TRANSPORTER"/>
    <property type="match status" value="1"/>
</dbReference>
<dbReference type="CDD" id="cd08506">
    <property type="entry name" value="PBP2_clavulanate_OppA2"/>
    <property type="match status" value="1"/>
</dbReference>
<gene>
    <name evidence="3" type="ORF">F0L68_36145</name>
</gene>
<evidence type="ECO:0000313" key="3">
    <source>
        <dbReference type="EMBL" id="KAA2252473.1"/>
    </source>
</evidence>
<evidence type="ECO:0000256" key="1">
    <source>
        <dbReference type="SAM" id="SignalP"/>
    </source>
</evidence>
<dbReference type="Gene3D" id="3.40.190.10">
    <property type="entry name" value="Periplasmic binding protein-like II"/>
    <property type="match status" value="1"/>
</dbReference>
<feature type="domain" description="Solute-binding protein family 5" evidence="2">
    <location>
        <begin position="111"/>
        <end position="497"/>
    </location>
</feature>
<dbReference type="InterPro" id="IPR000914">
    <property type="entry name" value="SBP_5_dom"/>
</dbReference>
<protein>
    <submittedName>
        <fullName evidence="3">ABC transporter substrate-binding protein</fullName>
    </submittedName>
</protein>
<dbReference type="Pfam" id="PF00496">
    <property type="entry name" value="SBP_bac_5"/>
    <property type="match status" value="1"/>
</dbReference>
<dbReference type="GO" id="GO:0042597">
    <property type="term" value="C:periplasmic space"/>
    <property type="evidence" value="ECO:0007669"/>
    <property type="project" value="UniProtKB-ARBA"/>
</dbReference>
<dbReference type="InterPro" id="IPR030678">
    <property type="entry name" value="Peptide/Ni-bd"/>
</dbReference>
<sequence>MNRSTQRWAVAACAVVAFGATACSSGTPAGSTTGTQAPAAKQAVPIGTAADSKGPDPEVPGAKSGGTVTVYQRADFNHLDPARLYSSGNQTAALLLTRQLTTYQHVGDQTKLVGDLATDTGSTTDGGKTWKFTLKDGLKYEDGSPIAAGDVKYGIERTFQKELTGGPQYLQMWLTGKSDFSAAYPGPWQGQELDAIETPDQKTIVLHLTSVHADLPYTMAMQCYSPVPKAKDTHASFDQHPFSSGPYKIDSHDTDKSMALSRSTGWDAATDPARHAYPDKFAFSFGGQNLDIDQRLIAANGEDRNAMTFNVKVTADVAQQVMTNPELKARTINGLAPFSEYFAINNRRVTDVKVRQAIITAFPKEQVRQIFGGPLYGDFTTTILSPVTTGYENYDLYKVPPAGDPAKAKQLLAEAGKPNPTIVYAYASTTQWEQAAVAISDALTRAGFTVVRKPISDKDYYDEMGKVDNQFDLYWAGWGPDWPSASTVIPPVLDGRQIANSSGNTSLFDDQETKDEIDRISQLSDLTQAGAQWAALDKKIMAKAPIVPWTDSRQISVNGPGLGGLYQGFLGTIYPTDVFVK</sequence>
<dbReference type="GO" id="GO:0043190">
    <property type="term" value="C:ATP-binding cassette (ABC) transporter complex"/>
    <property type="evidence" value="ECO:0007669"/>
    <property type="project" value="InterPro"/>
</dbReference>
<dbReference type="RefSeq" id="WP_149854397.1">
    <property type="nucleotide sequence ID" value="NZ_VUOB01000075.1"/>
</dbReference>
<feature type="chain" id="PRO_5039083447" evidence="1">
    <location>
        <begin position="23"/>
        <end position="581"/>
    </location>
</feature>
<reference evidence="3 4" key="2">
    <citation type="submission" date="2019-09" db="EMBL/GenBank/DDBJ databases">
        <authorList>
            <person name="Jin C."/>
        </authorList>
    </citation>
    <scope>NUCLEOTIDE SEQUENCE [LARGE SCALE GENOMIC DNA]</scope>
    <source>
        <strain evidence="3 4">AN110305</strain>
    </source>
</reference>
<dbReference type="PIRSF" id="PIRSF002741">
    <property type="entry name" value="MppA"/>
    <property type="match status" value="1"/>
</dbReference>
<proteinExistence type="predicted"/>
<name>A0A5B2WK77_9PSEU</name>